<evidence type="ECO:0000313" key="1">
    <source>
        <dbReference type="EMBL" id="BDD49663.1"/>
    </source>
</evidence>
<keyword evidence="2" id="KW-1185">Reference proteome</keyword>
<proteinExistence type="predicted"/>
<name>A0ABM7VRK6_9ENTR</name>
<sequence length="183" mass="19958">MAIYIRKVVKAKWDWRNPVGSNIAANALGTDGVTNCCKTSNNTLSIWKIDSELLASDDDKKIIATLATNGGSLSPIDYIILSDEELEFCGLSIDQEDGDSLISDVKSKHYNIINLDMGSVSALGLMIKKKVSGVKAGEKVTQPTQLKKIDVGSIKSYINQFIPKDTAAAETLKLKNGFKRIYD</sequence>
<dbReference type="Proteomes" id="UP001320460">
    <property type="component" value="Chromosome"/>
</dbReference>
<accession>A0ABM7VRK6</accession>
<organism evidence="1 2">
    <name type="scientific">Phytobacter diazotrophicus</name>
    <dbReference type="NCBI Taxonomy" id="395631"/>
    <lineage>
        <taxon>Bacteria</taxon>
        <taxon>Pseudomonadati</taxon>
        <taxon>Pseudomonadota</taxon>
        <taxon>Gammaproteobacteria</taxon>
        <taxon>Enterobacterales</taxon>
        <taxon>Enterobacteriaceae</taxon>
        <taxon>Phytobacter</taxon>
    </lineage>
</organism>
<gene>
    <name evidence="1" type="ORF">PDTA9734_11500</name>
</gene>
<reference evidence="1 2" key="1">
    <citation type="submission" date="2021-12" db="EMBL/GenBank/DDBJ databases">
        <title>Complete genome sequence of Phytobacter diazotrophicus TA9734.</title>
        <authorList>
            <person name="Kubota H."/>
            <person name="Nakayama Y."/>
            <person name="Ariyoshi T."/>
        </authorList>
    </citation>
    <scope>NUCLEOTIDE SEQUENCE [LARGE SCALE GENOMIC DNA]</scope>
    <source>
        <strain evidence="1 2">TA9734</strain>
    </source>
</reference>
<evidence type="ECO:0000313" key="2">
    <source>
        <dbReference type="Proteomes" id="UP001320460"/>
    </source>
</evidence>
<dbReference type="EMBL" id="AP025334">
    <property type="protein sequence ID" value="BDD49663.1"/>
    <property type="molecule type" value="Genomic_DNA"/>
</dbReference>
<protein>
    <submittedName>
        <fullName evidence="1">Uncharacterized protein</fullName>
    </submittedName>
</protein>